<evidence type="ECO:0000256" key="1">
    <source>
        <dbReference type="ARBA" id="ARBA00004496"/>
    </source>
</evidence>
<keyword evidence="6 13" id="KW-0285">Flavoprotein</keyword>
<evidence type="ECO:0000256" key="11">
    <source>
        <dbReference type="ARBA" id="ARBA00023284"/>
    </source>
</evidence>
<comment type="cofactor">
    <cofactor evidence="13">
        <name>FAD</name>
        <dbReference type="ChEBI" id="CHEBI:57692"/>
    </cofactor>
    <text evidence="13">Binds 1 FAD per subunit.</text>
</comment>
<evidence type="ECO:0000256" key="4">
    <source>
        <dbReference type="ARBA" id="ARBA00016961"/>
    </source>
</evidence>
<dbReference type="EMBL" id="JBBNOP010000002">
    <property type="protein sequence ID" value="MEQ3362014.1"/>
    <property type="molecule type" value="Genomic_DNA"/>
</dbReference>
<comment type="catalytic activity">
    <reaction evidence="12 13">
        <text>N(6)-[(R)-dihydrolipoyl]-L-lysyl-[protein] + NAD(+) = N(6)-[(R)-lipoyl]-L-lysyl-[protein] + NADH + H(+)</text>
        <dbReference type="Rhea" id="RHEA:15045"/>
        <dbReference type="Rhea" id="RHEA-COMP:10474"/>
        <dbReference type="Rhea" id="RHEA-COMP:10475"/>
        <dbReference type="ChEBI" id="CHEBI:15378"/>
        <dbReference type="ChEBI" id="CHEBI:57540"/>
        <dbReference type="ChEBI" id="CHEBI:57945"/>
        <dbReference type="ChEBI" id="CHEBI:83099"/>
        <dbReference type="ChEBI" id="CHEBI:83100"/>
        <dbReference type="EC" id="1.8.1.4"/>
    </reaction>
</comment>
<dbReference type="InterPro" id="IPR004099">
    <property type="entry name" value="Pyr_nucl-diS_OxRdtase_dimer"/>
</dbReference>
<keyword evidence="10" id="KW-1015">Disulfide bond</keyword>
<proteinExistence type="inferred from homology"/>
<name>A0ABV1JAC6_9ACTN</name>
<dbReference type="InterPro" id="IPR001100">
    <property type="entry name" value="Pyr_nuc-diS_OxRdtase"/>
</dbReference>
<dbReference type="InterPro" id="IPR012999">
    <property type="entry name" value="Pyr_OxRdtase_I_AS"/>
</dbReference>
<dbReference type="SUPFAM" id="SSF55424">
    <property type="entry name" value="FAD/NAD-linked reductases, dimerisation (C-terminal) domain"/>
    <property type="match status" value="1"/>
</dbReference>
<comment type="miscellaneous">
    <text evidence="13">The active site is a redox-active disulfide bond.</text>
</comment>
<evidence type="ECO:0000256" key="12">
    <source>
        <dbReference type="ARBA" id="ARBA00049187"/>
    </source>
</evidence>
<comment type="similarity">
    <text evidence="2 13">Belongs to the class-I pyridine nucleotide-disulfide oxidoreductase family.</text>
</comment>
<keyword evidence="17" id="KW-1185">Reference proteome</keyword>
<dbReference type="NCBIfam" id="TIGR01350">
    <property type="entry name" value="lipoamide_DH"/>
    <property type="match status" value="1"/>
</dbReference>
<organism evidence="16 17">
    <name type="scientific">Raoultibacter massiliensis</name>
    <dbReference type="NCBI Taxonomy" id="1852371"/>
    <lineage>
        <taxon>Bacteria</taxon>
        <taxon>Bacillati</taxon>
        <taxon>Actinomycetota</taxon>
        <taxon>Coriobacteriia</taxon>
        <taxon>Eggerthellales</taxon>
        <taxon>Eggerthellaceae</taxon>
        <taxon>Raoultibacter</taxon>
    </lineage>
</organism>
<gene>
    <name evidence="16" type="primary">lpdA</name>
    <name evidence="16" type="ORF">AAA083_03370</name>
</gene>
<comment type="subcellular location">
    <subcellularLocation>
        <location evidence="1">Cytoplasm</location>
    </subcellularLocation>
</comment>
<evidence type="ECO:0000256" key="3">
    <source>
        <dbReference type="ARBA" id="ARBA00012608"/>
    </source>
</evidence>
<evidence type="ECO:0000256" key="8">
    <source>
        <dbReference type="ARBA" id="ARBA00023002"/>
    </source>
</evidence>
<dbReference type="Pfam" id="PF07992">
    <property type="entry name" value="Pyr_redox_2"/>
    <property type="match status" value="1"/>
</dbReference>
<dbReference type="EC" id="1.8.1.4" evidence="3 13"/>
<dbReference type="InterPro" id="IPR036188">
    <property type="entry name" value="FAD/NAD-bd_sf"/>
</dbReference>
<evidence type="ECO:0000259" key="15">
    <source>
        <dbReference type="Pfam" id="PF07992"/>
    </source>
</evidence>
<keyword evidence="5" id="KW-0963">Cytoplasm</keyword>
<evidence type="ECO:0000313" key="16">
    <source>
        <dbReference type="EMBL" id="MEQ3362014.1"/>
    </source>
</evidence>
<dbReference type="SUPFAM" id="SSF51905">
    <property type="entry name" value="FAD/NAD(P)-binding domain"/>
    <property type="match status" value="1"/>
</dbReference>
<feature type="domain" description="FAD/NAD(P)-binding" evidence="15">
    <location>
        <begin position="5"/>
        <end position="326"/>
    </location>
</feature>
<protein>
    <recommendedName>
        <fullName evidence="4 13">Dihydrolipoyl dehydrogenase</fullName>
        <ecNumber evidence="3 13">1.8.1.4</ecNumber>
    </recommendedName>
</protein>
<dbReference type="PROSITE" id="PS00076">
    <property type="entry name" value="PYRIDINE_REDOX_1"/>
    <property type="match status" value="1"/>
</dbReference>
<dbReference type="PRINTS" id="PR00368">
    <property type="entry name" value="FADPNR"/>
</dbReference>
<evidence type="ECO:0000256" key="5">
    <source>
        <dbReference type="ARBA" id="ARBA00022490"/>
    </source>
</evidence>
<dbReference type="InterPro" id="IPR023753">
    <property type="entry name" value="FAD/NAD-binding_dom"/>
</dbReference>
<dbReference type="GO" id="GO:0004148">
    <property type="term" value="F:dihydrolipoyl dehydrogenase (NADH) activity"/>
    <property type="evidence" value="ECO:0007669"/>
    <property type="project" value="UniProtKB-EC"/>
</dbReference>
<reference evidence="16 17" key="1">
    <citation type="submission" date="2024-04" db="EMBL/GenBank/DDBJ databases">
        <title>Human intestinal bacterial collection.</title>
        <authorList>
            <person name="Pauvert C."/>
            <person name="Hitch T.C.A."/>
            <person name="Clavel T."/>
        </authorList>
    </citation>
    <scope>NUCLEOTIDE SEQUENCE [LARGE SCALE GENOMIC DNA]</scope>
    <source>
        <strain evidence="16 17">CLA-KB-H42</strain>
    </source>
</reference>
<keyword evidence="7 13" id="KW-0274">FAD</keyword>
<evidence type="ECO:0000256" key="9">
    <source>
        <dbReference type="ARBA" id="ARBA00023027"/>
    </source>
</evidence>
<evidence type="ECO:0000259" key="14">
    <source>
        <dbReference type="Pfam" id="PF02852"/>
    </source>
</evidence>
<evidence type="ECO:0000256" key="7">
    <source>
        <dbReference type="ARBA" id="ARBA00022827"/>
    </source>
</evidence>
<keyword evidence="8 13" id="KW-0560">Oxidoreductase</keyword>
<evidence type="ECO:0000256" key="10">
    <source>
        <dbReference type="ARBA" id="ARBA00023157"/>
    </source>
</evidence>
<feature type="domain" description="Pyridine nucleotide-disulphide oxidoreductase dimerisation" evidence="14">
    <location>
        <begin position="345"/>
        <end position="452"/>
    </location>
</feature>
<dbReference type="InterPro" id="IPR006258">
    <property type="entry name" value="Lipoamide_DH"/>
</dbReference>
<dbReference type="PANTHER" id="PTHR22912:SF217">
    <property type="entry name" value="DIHYDROLIPOYL DEHYDROGENASE"/>
    <property type="match status" value="1"/>
</dbReference>
<dbReference type="InterPro" id="IPR016156">
    <property type="entry name" value="FAD/NAD-linked_Rdtase_dimer_sf"/>
</dbReference>
<dbReference type="RefSeq" id="WP_349227159.1">
    <property type="nucleotide sequence ID" value="NZ_JBBNOP010000002.1"/>
</dbReference>
<evidence type="ECO:0000256" key="2">
    <source>
        <dbReference type="ARBA" id="ARBA00007532"/>
    </source>
</evidence>
<dbReference type="Proteomes" id="UP001487305">
    <property type="component" value="Unassembled WGS sequence"/>
</dbReference>
<dbReference type="PIRSF" id="PIRSF000350">
    <property type="entry name" value="Mercury_reductase_MerA"/>
    <property type="match status" value="1"/>
</dbReference>
<accession>A0ABV1JAC6</accession>
<keyword evidence="11 13" id="KW-0676">Redox-active center</keyword>
<evidence type="ECO:0000313" key="17">
    <source>
        <dbReference type="Proteomes" id="UP001487305"/>
    </source>
</evidence>
<sequence>MERFELAIIGAGPGGYVAAIRAAQLGINTVLVERDDIGGTCLNRGCIPTKTILHTAGLFSKISHAEALGIRIESAAVDFDALRMRTAEVRESLRDGVEALVAANGITLMRGTATVAGLDGITVSQPDGTIAEISADHLIIATGSAPAKPPIAGIGEDGVLTSDDMLETIPELKRLVIVGGGVIGMEFAGIYAALKTHVTVLEAAPRILPTMDREFGQSLAMLYRKRGCAIVANALVESIERAADGSLSVRYAVKDAAETVDADAVLVATGRAPAFGGLFAEGFELELDRGRIAVDKRMQTSAEGIYAIGDVAAAGAQLAHAASAQGIVAVETIAGADVSFDPALVPSCVYSSPEIASVGMTETEAKQAGIAARAGKFAMTGNGKSVITGQGRSFAKIVADESDRIIGAQLMCGRATDMIGELSLAVANGLTIEQMKSAIRPHPTFEEAIGEAFEAFAGGAIHAMPKPR</sequence>
<evidence type="ECO:0000256" key="6">
    <source>
        <dbReference type="ARBA" id="ARBA00022630"/>
    </source>
</evidence>
<evidence type="ECO:0000256" key="13">
    <source>
        <dbReference type="RuleBase" id="RU003692"/>
    </source>
</evidence>
<dbReference type="Gene3D" id="3.30.390.30">
    <property type="match status" value="1"/>
</dbReference>
<dbReference type="PANTHER" id="PTHR22912">
    <property type="entry name" value="DISULFIDE OXIDOREDUCTASE"/>
    <property type="match status" value="1"/>
</dbReference>
<dbReference type="InterPro" id="IPR050151">
    <property type="entry name" value="Class-I_Pyr_Nuc-Dis_Oxidored"/>
</dbReference>
<dbReference type="Gene3D" id="3.50.50.60">
    <property type="entry name" value="FAD/NAD(P)-binding domain"/>
    <property type="match status" value="2"/>
</dbReference>
<dbReference type="PRINTS" id="PR00411">
    <property type="entry name" value="PNDRDTASEI"/>
</dbReference>
<keyword evidence="9 13" id="KW-0520">NAD</keyword>
<dbReference type="Pfam" id="PF02852">
    <property type="entry name" value="Pyr_redox_dim"/>
    <property type="match status" value="1"/>
</dbReference>
<comment type="caution">
    <text evidence="16">The sequence shown here is derived from an EMBL/GenBank/DDBJ whole genome shotgun (WGS) entry which is preliminary data.</text>
</comment>